<dbReference type="Proteomes" id="UP000233343">
    <property type="component" value="Unassembled WGS sequence"/>
</dbReference>
<dbReference type="GO" id="GO:0016020">
    <property type="term" value="C:membrane"/>
    <property type="evidence" value="ECO:0007669"/>
    <property type="project" value="UniProtKB-SubCell"/>
</dbReference>
<dbReference type="InterPro" id="IPR008844">
    <property type="entry name" value="Spore_GerAC-like"/>
</dbReference>
<name>A0A2N0ZHT9_9BACI</name>
<dbReference type="EMBL" id="PISD01000019">
    <property type="protein sequence ID" value="PKG29085.1"/>
    <property type="molecule type" value="Genomic_DNA"/>
</dbReference>
<dbReference type="InterPro" id="IPR046953">
    <property type="entry name" value="Spore_GerAC-like_C"/>
</dbReference>
<evidence type="ECO:0000313" key="12">
    <source>
        <dbReference type="Proteomes" id="UP000233343"/>
    </source>
</evidence>
<evidence type="ECO:0000256" key="2">
    <source>
        <dbReference type="ARBA" id="ARBA00007886"/>
    </source>
</evidence>
<evidence type="ECO:0000256" key="5">
    <source>
        <dbReference type="ARBA" id="ARBA00023136"/>
    </source>
</evidence>
<organism evidence="11 12">
    <name type="scientific">Cytobacillus horneckiae</name>
    <dbReference type="NCBI Taxonomy" id="549687"/>
    <lineage>
        <taxon>Bacteria</taxon>
        <taxon>Bacillati</taxon>
        <taxon>Bacillota</taxon>
        <taxon>Bacilli</taxon>
        <taxon>Bacillales</taxon>
        <taxon>Bacillaceae</taxon>
        <taxon>Cytobacillus</taxon>
    </lineage>
</organism>
<accession>A0A2N0ZHT9</accession>
<protein>
    <submittedName>
        <fullName evidence="11">Ger(X)C family spore germination protein</fullName>
    </submittedName>
</protein>
<evidence type="ECO:0000259" key="10">
    <source>
        <dbReference type="Pfam" id="PF25198"/>
    </source>
</evidence>
<keyword evidence="6" id="KW-0564">Palmitate</keyword>
<keyword evidence="7" id="KW-0449">Lipoprotein</keyword>
<evidence type="ECO:0000256" key="7">
    <source>
        <dbReference type="ARBA" id="ARBA00023288"/>
    </source>
</evidence>
<reference evidence="11 12" key="1">
    <citation type="journal article" date="2010" name="Int. J. Syst. Evol. Microbiol.">
        <title>Bacillus horneckiae sp. nov., isolated from a spacecraft-assembly clean room.</title>
        <authorList>
            <person name="Vaishampayan P."/>
            <person name="Probst A."/>
            <person name="Krishnamurthi S."/>
            <person name="Ghosh S."/>
            <person name="Osman S."/>
            <person name="McDowall A."/>
            <person name="Ruckmani A."/>
            <person name="Mayilraj S."/>
            <person name="Venkateswaran K."/>
        </authorList>
    </citation>
    <scope>NUCLEOTIDE SEQUENCE [LARGE SCALE GENOMIC DNA]</scope>
    <source>
        <strain evidence="12">1PO1SC</strain>
    </source>
</reference>
<proteinExistence type="inferred from homology"/>
<feature type="domain" description="Spore germination GerAC-like C-terminal" evidence="9">
    <location>
        <begin position="215"/>
        <end position="367"/>
    </location>
</feature>
<evidence type="ECO:0000313" key="11">
    <source>
        <dbReference type="EMBL" id="PKG29085.1"/>
    </source>
</evidence>
<gene>
    <name evidence="11" type="ORF">CWS20_09980</name>
</gene>
<dbReference type="PANTHER" id="PTHR35789">
    <property type="entry name" value="SPORE GERMINATION PROTEIN B3"/>
    <property type="match status" value="1"/>
</dbReference>
<keyword evidence="5" id="KW-0472">Membrane</keyword>
<keyword evidence="4 8" id="KW-0732">Signal</keyword>
<dbReference type="RefSeq" id="WP_066198755.1">
    <property type="nucleotide sequence ID" value="NZ_JAMAUX010000002.1"/>
</dbReference>
<evidence type="ECO:0000256" key="6">
    <source>
        <dbReference type="ARBA" id="ARBA00023139"/>
    </source>
</evidence>
<dbReference type="InterPro" id="IPR057336">
    <property type="entry name" value="GerAC_N"/>
</dbReference>
<dbReference type="Gene3D" id="3.30.300.210">
    <property type="entry name" value="Nutrient germinant receptor protein C, domain 3"/>
    <property type="match status" value="1"/>
</dbReference>
<comment type="similarity">
    <text evidence="2">Belongs to the GerABKC lipoprotein family.</text>
</comment>
<evidence type="ECO:0000256" key="3">
    <source>
        <dbReference type="ARBA" id="ARBA00022544"/>
    </source>
</evidence>
<evidence type="ECO:0000256" key="4">
    <source>
        <dbReference type="ARBA" id="ARBA00022729"/>
    </source>
</evidence>
<dbReference type="PROSITE" id="PS51257">
    <property type="entry name" value="PROKAR_LIPOPROTEIN"/>
    <property type="match status" value="1"/>
</dbReference>
<comment type="caution">
    <text evidence="11">The sequence shown here is derived from an EMBL/GenBank/DDBJ whole genome shotgun (WGS) entry which is preliminary data.</text>
</comment>
<dbReference type="Pfam" id="PF25198">
    <property type="entry name" value="Spore_GerAC_N"/>
    <property type="match status" value="1"/>
</dbReference>
<dbReference type="PANTHER" id="PTHR35789:SF1">
    <property type="entry name" value="SPORE GERMINATION PROTEIN B3"/>
    <property type="match status" value="1"/>
</dbReference>
<feature type="domain" description="Spore germination protein N-terminal" evidence="10">
    <location>
        <begin position="22"/>
        <end position="194"/>
    </location>
</feature>
<feature type="chain" id="PRO_5038808089" evidence="8">
    <location>
        <begin position="22"/>
        <end position="378"/>
    </location>
</feature>
<evidence type="ECO:0000256" key="1">
    <source>
        <dbReference type="ARBA" id="ARBA00004635"/>
    </source>
</evidence>
<dbReference type="Pfam" id="PF05504">
    <property type="entry name" value="Spore_GerAC"/>
    <property type="match status" value="1"/>
</dbReference>
<keyword evidence="12" id="KW-1185">Reference proteome</keyword>
<dbReference type="GO" id="GO:0009847">
    <property type="term" value="P:spore germination"/>
    <property type="evidence" value="ECO:0007669"/>
    <property type="project" value="InterPro"/>
</dbReference>
<comment type="subcellular location">
    <subcellularLocation>
        <location evidence="1">Membrane</location>
        <topology evidence="1">Lipid-anchor</topology>
    </subcellularLocation>
</comment>
<dbReference type="InterPro" id="IPR038501">
    <property type="entry name" value="Spore_GerAC_C_sf"/>
</dbReference>
<feature type="signal peptide" evidence="8">
    <location>
        <begin position="1"/>
        <end position="21"/>
    </location>
</feature>
<dbReference type="AlphaFoldDB" id="A0A2N0ZHT9"/>
<keyword evidence="3" id="KW-0309">Germination</keyword>
<dbReference type="NCBIfam" id="TIGR02887">
    <property type="entry name" value="spore_ger_x_C"/>
    <property type="match status" value="1"/>
</dbReference>
<sequence>MRRKKFVILFAILLLSGCGHMVEIQYQAYAVGIGVDYKEEKFHVYLQFMDFSNLAKTEGSSINIEKPVWIGAGKGNTIDEALIDIYKGMQIKVNYDQMQIFLFSKNAIDHKLNDIIESLDTNFNFRLSGYVYGTEENLQEILTSKMPFYYPYITSHLAQPLDTHSLASDLPPLETEEMIIRSTEKTKMLIIPKVVMNKNIIHKDTHILPVPVIKGAYFNRGYDYLGSINKEDLTGYIKFNSNSERSLIHLYYDESDSTPISIEVRDPKDKKSVKKEDGQERYQLTIKVSVILREGAENRDPLKVEKRFIEEVKKDVMASINKAKNIGADIYQFEDYLYRHEHKLWEENKHDSMLESFIIDDITVDITYVKSISKIYGK</sequence>
<evidence type="ECO:0000259" key="9">
    <source>
        <dbReference type="Pfam" id="PF05504"/>
    </source>
</evidence>
<evidence type="ECO:0000256" key="8">
    <source>
        <dbReference type="SAM" id="SignalP"/>
    </source>
</evidence>